<dbReference type="GO" id="GO:0016301">
    <property type="term" value="F:kinase activity"/>
    <property type="evidence" value="ECO:0007669"/>
    <property type="project" value="UniProtKB-KW"/>
</dbReference>
<accession>A0AAN0RJI5</accession>
<evidence type="ECO:0000313" key="4">
    <source>
        <dbReference type="Proteomes" id="UP000028680"/>
    </source>
</evidence>
<dbReference type="InterPro" id="IPR043129">
    <property type="entry name" value="ATPase_NBD"/>
</dbReference>
<protein>
    <recommendedName>
        <fullName evidence="2">Anhydro-N-acetylmuramic acid kinase</fullName>
        <ecNumber evidence="2">2.7.1.170</ecNumber>
    </recommendedName>
    <alternativeName>
        <fullName evidence="2">AnhMurNAc kinase</fullName>
    </alternativeName>
</protein>
<feature type="binding site" evidence="2">
    <location>
        <begin position="15"/>
        <end position="22"/>
    </location>
    <ligand>
        <name>ATP</name>
        <dbReference type="ChEBI" id="CHEBI:30616"/>
    </ligand>
</feature>
<dbReference type="GO" id="GO:0006040">
    <property type="term" value="P:amino sugar metabolic process"/>
    <property type="evidence" value="ECO:0007669"/>
    <property type="project" value="InterPro"/>
</dbReference>
<reference evidence="3 4" key="1">
    <citation type="journal article" date="2014" name="ISME J.">
        <title>Adaptation of an abundant Roseobacter RCA organism to pelagic systems revealed by genomic and transcriptomic analyses.</title>
        <authorList>
            <person name="Voget S."/>
            <person name="Wemheuer B."/>
            <person name="Brinkhoff T."/>
            <person name="Vollmers J."/>
            <person name="Dietrich S."/>
            <person name="Giebel H.A."/>
            <person name="Beardsley C."/>
            <person name="Sardemann C."/>
            <person name="Bakenhus I."/>
            <person name="Billerbeck S."/>
            <person name="Daniel R."/>
            <person name="Simon M."/>
        </authorList>
    </citation>
    <scope>NUCLEOTIDE SEQUENCE [LARGE SCALE GENOMIC DNA]</scope>
    <source>
        <strain evidence="3 4">RCA23</strain>
    </source>
</reference>
<dbReference type="SUPFAM" id="SSF53067">
    <property type="entry name" value="Actin-like ATPase domain"/>
    <property type="match status" value="1"/>
</dbReference>
<keyword evidence="4" id="KW-1185">Reference proteome</keyword>
<comment type="similarity">
    <text evidence="2">Belongs to the anhydro-N-acetylmuramic acid kinase family.</text>
</comment>
<dbReference type="Pfam" id="PF03702">
    <property type="entry name" value="AnmK"/>
    <property type="match status" value="1"/>
</dbReference>
<dbReference type="PANTHER" id="PTHR30605">
    <property type="entry name" value="ANHYDRO-N-ACETYLMURAMIC ACID KINASE"/>
    <property type="match status" value="1"/>
</dbReference>
<dbReference type="GO" id="GO:0009254">
    <property type="term" value="P:peptidoglycan turnover"/>
    <property type="evidence" value="ECO:0007669"/>
    <property type="project" value="UniProtKB-UniRule"/>
</dbReference>
<comment type="function">
    <text evidence="2">Catalyzes the specific phosphorylation of 1,6-anhydro-N-acetylmuramic acid (anhMurNAc) with the simultaneous cleavage of the 1,6-anhydro ring, generating MurNAc-6-P. Is required for the utilization of anhMurNAc either imported from the medium or derived from its own cell wall murein, and thus plays a role in cell wall recycling.</text>
</comment>
<comment type="catalytic activity">
    <reaction evidence="2">
        <text>1,6-anhydro-N-acetyl-beta-muramate + ATP + H2O = N-acetyl-D-muramate 6-phosphate + ADP + H(+)</text>
        <dbReference type="Rhea" id="RHEA:24952"/>
        <dbReference type="ChEBI" id="CHEBI:15377"/>
        <dbReference type="ChEBI" id="CHEBI:15378"/>
        <dbReference type="ChEBI" id="CHEBI:30616"/>
        <dbReference type="ChEBI" id="CHEBI:58690"/>
        <dbReference type="ChEBI" id="CHEBI:58722"/>
        <dbReference type="ChEBI" id="CHEBI:456216"/>
        <dbReference type="EC" id="2.7.1.170"/>
    </reaction>
</comment>
<keyword evidence="2 3" id="KW-0808">Transferase</keyword>
<gene>
    <name evidence="2 3" type="primary">anmK</name>
    <name evidence="3" type="ORF">RCA23_c17250</name>
</gene>
<keyword evidence="1 2" id="KW-0119">Carbohydrate metabolism</keyword>
<keyword evidence="2 3" id="KW-0418">Kinase</keyword>
<keyword evidence="2" id="KW-0067">ATP-binding</keyword>
<evidence type="ECO:0000256" key="1">
    <source>
        <dbReference type="ARBA" id="ARBA00023277"/>
    </source>
</evidence>
<dbReference type="RefSeq" id="WP_044050001.1">
    <property type="nucleotide sequence ID" value="NZ_CP003984.1"/>
</dbReference>
<dbReference type="PANTHER" id="PTHR30605:SF0">
    <property type="entry name" value="ANHYDRO-N-ACETYLMURAMIC ACID KINASE"/>
    <property type="match status" value="1"/>
</dbReference>
<dbReference type="GO" id="GO:0016773">
    <property type="term" value="F:phosphotransferase activity, alcohol group as acceptor"/>
    <property type="evidence" value="ECO:0007669"/>
    <property type="project" value="UniProtKB-UniRule"/>
</dbReference>
<dbReference type="NCBIfam" id="NF007141">
    <property type="entry name" value="PRK09585.1-5"/>
    <property type="match status" value="1"/>
</dbReference>
<dbReference type="GO" id="GO:0097175">
    <property type="term" value="P:1,6-anhydro-N-acetyl-beta-muramic acid catabolic process"/>
    <property type="evidence" value="ECO:0007669"/>
    <property type="project" value="UniProtKB-UniRule"/>
</dbReference>
<dbReference type="HAMAP" id="MF_01270">
    <property type="entry name" value="AnhMurNAc_kinase"/>
    <property type="match status" value="1"/>
</dbReference>
<sequence length="361" mass="38050">MGSNKPIWVTGFMSGTSLDGVDAACLLTDGVDISKFGPSAYRPYSAAERQLLQSVLGRWPGEPGLEPAAGLILRAHLEAWAQLPAAELIGFHGQTLSHDPQNLRTHQLGSGAELARQAGVAVAWDFRSEDVARGGQGAPLAPIFHWALARYKQMQEPVAIVNLGGVGNLTWVDARLPPEQGLLAFDTGPANAPLNDFMLKTTGQPYDAGGTLAASGRIDRKIVASFLQQPYFSRPAPKSLDRDSFGDMARLVAQLDPADAAATLTAICVAAVAAGVVLMPAPPKQVWISGGGRKNSEVMRQLAGNLPMEVFDIDDIGFDGDMLEAQAFAYLAARVARGLPTSFPATTATKAPLCGGKISLP</sequence>
<evidence type="ECO:0000256" key="2">
    <source>
        <dbReference type="HAMAP-Rule" id="MF_01270"/>
    </source>
</evidence>
<keyword evidence="2" id="KW-0547">Nucleotide-binding</keyword>
<comment type="pathway">
    <text evidence="2">Amino-sugar metabolism; 1,6-anhydro-N-acetylmuramate degradation.</text>
</comment>
<name>A0AAN0RJI5_9RHOB</name>
<dbReference type="Proteomes" id="UP000028680">
    <property type="component" value="Chromosome"/>
</dbReference>
<comment type="pathway">
    <text evidence="2">Cell wall biogenesis; peptidoglycan recycling.</text>
</comment>
<proteinExistence type="inferred from homology"/>
<dbReference type="KEGG" id="ptp:RCA23_c17250"/>
<evidence type="ECO:0000313" key="3">
    <source>
        <dbReference type="EMBL" id="AII87259.1"/>
    </source>
</evidence>
<dbReference type="InterPro" id="IPR005338">
    <property type="entry name" value="Anhydro_N_Ac-Mur_kinase"/>
</dbReference>
<dbReference type="GO" id="GO:0005524">
    <property type="term" value="F:ATP binding"/>
    <property type="evidence" value="ECO:0007669"/>
    <property type="project" value="UniProtKB-UniRule"/>
</dbReference>
<dbReference type="AlphaFoldDB" id="A0AAN0RJI5"/>
<dbReference type="Gene3D" id="3.30.420.40">
    <property type="match status" value="2"/>
</dbReference>
<dbReference type="EMBL" id="CP003984">
    <property type="protein sequence ID" value="AII87259.1"/>
    <property type="molecule type" value="Genomic_DNA"/>
</dbReference>
<dbReference type="EC" id="2.7.1.170" evidence="2"/>
<organism evidence="3 4">
    <name type="scientific">Planktomarina temperata RCA23</name>
    <dbReference type="NCBI Taxonomy" id="666509"/>
    <lineage>
        <taxon>Bacteria</taxon>
        <taxon>Pseudomonadati</taxon>
        <taxon>Pseudomonadota</taxon>
        <taxon>Alphaproteobacteria</taxon>
        <taxon>Rhodobacterales</taxon>
        <taxon>Paracoccaceae</taxon>
        <taxon>Planktomarina</taxon>
    </lineage>
</organism>